<dbReference type="EMBL" id="BARV01042279">
    <property type="protein sequence ID" value="GAI47112.1"/>
    <property type="molecule type" value="Genomic_DNA"/>
</dbReference>
<protein>
    <submittedName>
        <fullName evidence="1">Uncharacterized protein</fullName>
    </submittedName>
</protein>
<gene>
    <name evidence="1" type="ORF">S06H3_63650</name>
</gene>
<dbReference type="AlphaFoldDB" id="X1NSV3"/>
<reference evidence="1" key="1">
    <citation type="journal article" date="2014" name="Front. Microbiol.">
        <title>High frequency of phylogenetically diverse reductive dehalogenase-homologous genes in deep subseafloor sedimentary metagenomes.</title>
        <authorList>
            <person name="Kawai M."/>
            <person name="Futagami T."/>
            <person name="Toyoda A."/>
            <person name="Takaki Y."/>
            <person name="Nishi S."/>
            <person name="Hori S."/>
            <person name="Arai W."/>
            <person name="Tsubouchi T."/>
            <person name="Morono Y."/>
            <person name="Uchiyama I."/>
            <person name="Ito T."/>
            <person name="Fujiyama A."/>
            <person name="Inagaki F."/>
            <person name="Takami H."/>
        </authorList>
    </citation>
    <scope>NUCLEOTIDE SEQUENCE</scope>
    <source>
        <strain evidence="1">Expedition CK06-06</strain>
    </source>
</reference>
<feature type="non-terminal residue" evidence="1">
    <location>
        <position position="1"/>
    </location>
</feature>
<proteinExistence type="predicted"/>
<accession>X1NSV3</accession>
<feature type="non-terminal residue" evidence="1">
    <location>
        <position position="131"/>
    </location>
</feature>
<comment type="caution">
    <text evidence="1">The sequence shown here is derived from an EMBL/GenBank/DDBJ whole genome shotgun (WGS) entry which is preliminary data.</text>
</comment>
<organism evidence="1">
    <name type="scientific">marine sediment metagenome</name>
    <dbReference type="NCBI Taxonomy" id="412755"/>
    <lineage>
        <taxon>unclassified sequences</taxon>
        <taxon>metagenomes</taxon>
        <taxon>ecological metagenomes</taxon>
    </lineage>
</organism>
<name>X1NSV3_9ZZZZ</name>
<sequence length="131" mass="15581">VKLRGYRKYQPYIDYIYSLIRQRQTWDDNADIRQTWGFVSRFEGLKSYAFEEPNRVFEIKHIPLNPQGYATFSLNLDFNFTDEKLPEISHKLQSLIEVRDDGLSFDPIDDPNNQKLQFYGLREDDGKGRIP</sequence>
<evidence type="ECO:0000313" key="1">
    <source>
        <dbReference type="EMBL" id="GAI47112.1"/>
    </source>
</evidence>